<evidence type="ECO:0000256" key="5">
    <source>
        <dbReference type="ARBA" id="ARBA00023136"/>
    </source>
</evidence>
<comment type="caution">
    <text evidence="7">The sequence shown here is derived from an EMBL/GenBank/DDBJ whole genome shotgun (WGS) entry which is preliminary data.</text>
</comment>
<evidence type="ECO:0000256" key="1">
    <source>
        <dbReference type="ARBA" id="ARBA00004651"/>
    </source>
</evidence>
<evidence type="ECO:0000256" key="2">
    <source>
        <dbReference type="ARBA" id="ARBA00022448"/>
    </source>
</evidence>
<dbReference type="SUPFAM" id="SSF103473">
    <property type="entry name" value="MFS general substrate transporter"/>
    <property type="match status" value="1"/>
</dbReference>
<dbReference type="EMBL" id="LRPU01000154">
    <property type="protein sequence ID" value="KXA07846.1"/>
    <property type="molecule type" value="Genomic_DNA"/>
</dbReference>
<dbReference type="InterPro" id="IPR036259">
    <property type="entry name" value="MFS_trans_sf"/>
</dbReference>
<dbReference type="PATRIC" id="fig|1502.174.peg.2602"/>
<dbReference type="GO" id="GO:0008643">
    <property type="term" value="P:carbohydrate transport"/>
    <property type="evidence" value="ECO:0007669"/>
    <property type="project" value="InterPro"/>
</dbReference>
<evidence type="ECO:0000256" key="3">
    <source>
        <dbReference type="ARBA" id="ARBA00022692"/>
    </source>
</evidence>
<dbReference type="Gene3D" id="1.20.1250.20">
    <property type="entry name" value="MFS general substrate transporter like domains"/>
    <property type="match status" value="1"/>
</dbReference>
<protein>
    <submittedName>
        <fullName evidence="7">Transporter, major facilitator family protein</fullName>
    </submittedName>
</protein>
<dbReference type="InterPro" id="IPR020846">
    <property type="entry name" value="MFS_dom"/>
</dbReference>
<comment type="subcellular location">
    <subcellularLocation>
        <location evidence="1">Cell membrane</location>
        <topology evidence="1">Multi-pass membrane protein</topology>
    </subcellularLocation>
</comment>
<accession>A0A133MUY5</accession>
<dbReference type="Proteomes" id="UP000070646">
    <property type="component" value="Unassembled WGS sequence"/>
</dbReference>
<proteinExistence type="predicted"/>
<evidence type="ECO:0000313" key="8">
    <source>
        <dbReference type="Proteomes" id="UP000070646"/>
    </source>
</evidence>
<dbReference type="InterPro" id="IPR001927">
    <property type="entry name" value="Na/Gal_symport"/>
</dbReference>
<keyword evidence="2" id="KW-0813">Transport</keyword>
<dbReference type="Pfam" id="PF13347">
    <property type="entry name" value="MFS_2"/>
    <property type="match status" value="1"/>
</dbReference>
<dbReference type="GO" id="GO:0006814">
    <property type="term" value="P:sodium ion transport"/>
    <property type="evidence" value="ECO:0007669"/>
    <property type="project" value="InterPro"/>
</dbReference>
<dbReference type="CDD" id="cd17332">
    <property type="entry name" value="MFS_MelB_like"/>
    <property type="match status" value="1"/>
</dbReference>
<name>A0A133MUY5_CLOPF</name>
<organism evidence="7 8">
    <name type="scientific">Clostridium perfringens</name>
    <dbReference type="NCBI Taxonomy" id="1502"/>
    <lineage>
        <taxon>Bacteria</taxon>
        <taxon>Bacillati</taxon>
        <taxon>Bacillota</taxon>
        <taxon>Clostridia</taxon>
        <taxon>Eubacteriales</taxon>
        <taxon>Clostridiaceae</taxon>
        <taxon>Clostridium</taxon>
    </lineage>
</organism>
<dbReference type="PANTHER" id="PTHR11328:SF24">
    <property type="entry name" value="MAJOR FACILITATOR SUPERFAMILY (MFS) PROFILE DOMAIN-CONTAINING PROTEIN"/>
    <property type="match status" value="1"/>
</dbReference>
<gene>
    <name evidence="7" type="ORF">HMPREF3222_02583</name>
</gene>
<reference evidence="7 8" key="1">
    <citation type="submission" date="2016-01" db="EMBL/GenBank/DDBJ databases">
        <authorList>
            <person name="Oliw E.H."/>
        </authorList>
    </citation>
    <scope>NUCLEOTIDE SEQUENCE [LARGE SCALE GENOMIC DNA]</scope>
    <source>
        <strain evidence="7 8">MJR7757A</strain>
    </source>
</reference>
<dbReference type="NCBIfam" id="TIGR00792">
    <property type="entry name" value="gph"/>
    <property type="match status" value="1"/>
</dbReference>
<dbReference type="InterPro" id="IPR039672">
    <property type="entry name" value="MFS_2"/>
</dbReference>
<dbReference type="GO" id="GO:0015293">
    <property type="term" value="F:symporter activity"/>
    <property type="evidence" value="ECO:0007669"/>
    <property type="project" value="InterPro"/>
</dbReference>
<dbReference type="PROSITE" id="PS50850">
    <property type="entry name" value="MFS"/>
    <property type="match status" value="1"/>
</dbReference>
<dbReference type="PANTHER" id="PTHR11328">
    <property type="entry name" value="MAJOR FACILITATOR SUPERFAMILY DOMAIN-CONTAINING PROTEIN"/>
    <property type="match status" value="1"/>
</dbReference>
<keyword evidence="4" id="KW-1133">Transmembrane helix</keyword>
<evidence type="ECO:0000313" key="7">
    <source>
        <dbReference type="EMBL" id="KXA07846.1"/>
    </source>
</evidence>
<feature type="domain" description="Major facilitator superfamily (MFS) profile" evidence="6">
    <location>
        <begin position="26"/>
        <end position="440"/>
    </location>
</feature>
<sequence>MEYRGDGLNTLINKKADKSDDVSIKTLITYSMGSLGNNMIYALISSYLLIFLTDSFKVGAAAIGTLFLVARVIDAITDPIMGVIVDNTNTKIGKSRPYLFIVPIFMGIATIMCFSAPDLSYSGKIIWIYIAYIFWGISFTAMDIPYWSLSANITRSSEGKTKIVTSARTVAYVGNFIILTSTIPLVSIIGNWQTVAIIYVCFATIFTWITAFGIREIKDNVVKKKEKQGFKQFISLLKTNKPLRIVLLSMLVLELSGSIKNTIAIYYVKYNFNAEMMIPVVSSVGMGASILGGVMSPFLTKRLGKRNTALLGLLAGAAGSFLVFLLSYSSLPLMIVINFISGIFDGAGYITLTSMVADCVEYGEWKTGKRSEGMIFSLNIFKSKIASAIGGSLCGYILAYIGYTADSSQSTFTLNGIHLIQTLVPCAIVIISFMLLRRYNLSEAEYEAIVDDLKNGVTRIG</sequence>
<keyword evidence="3" id="KW-0812">Transmembrane</keyword>
<dbReference type="GO" id="GO:0005886">
    <property type="term" value="C:plasma membrane"/>
    <property type="evidence" value="ECO:0007669"/>
    <property type="project" value="UniProtKB-SubCell"/>
</dbReference>
<keyword evidence="5" id="KW-0472">Membrane</keyword>
<dbReference type="AlphaFoldDB" id="A0A133MUY5"/>
<evidence type="ECO:0000259" key="6">
    <source>
        <dbReference type="PROSITE" id="PS50850"/>
    </source>
</evidence>
<evidence type="ECO:0000256" key="4">
    <source>
        <dbReference type="ARBA" id="ARBA00022989"/>
    </source>
</evidence>